<feature type="region of interest" description="Disordered" evidence="1">
    <location>
        <begin position="1"/>
        <end position="21"/>
    </location>
</feature>
<reference evidence="2" key="1">
    <citation type="journal article" date="2019" name="Beilstein J. Org. Chem.">
        <title>Nanangenines: drimane sesquiterpenoids as the dominant metabolite cohort of a novel Australian fungus, Aspergillus nanangensis.</title>
        <authorList>
            <person name="Lacey H.J."/>
            <person name="Gilchrist C.L.M."/>
            <person name="Crombie A."/>
            <person name="Kalaitzis J.A."/>
            <person name="Vuong D."/>
            <person name="Rutledge P.J."/>
            <person name="Turner P."/>
            <person name="Pitt J.I."/>
            <person name="Lacey E."/>
            <person name="Chooi Y.H."/>
            <person name="Piggott A.M."/>
        </authorList>
    </citation>
    <scope>NUCLEOTIDE SEQUENCE</scope>
    <source>
        <strain evidence="2">MST-FP2251</strain>
    </source>
</reference>
<keyword evidence="3" id="KW-1185">Reference proteome</keyword>
<feature type="region of interest" description="Disordered" evidence="1">
    <location>
        <begin position="617"/>
        <end position="681"/>
    </location>
</feature>
<evidence type="ECO:0000313" key="2">
    <source>
        <dbReference type="EMBL" id="KAF9886123.1"/>
    </source>
</evidence>
<gene>
    <name evidence="2" type="ORF">FE257_012058</name>
</gene>
<feature type="compositionally biased region" description="Low complexity" evidence="1">
    <location>
        <begin position="411"/>
        <end position="441"/>
    </location>
</feature>
<feature type="compositionally biased region" description="Polar residues" evidence="1">
    <location>
        <begin position="531"/>
        <end position="544"/>
    </location>
</feature>
<sequence>MDSNNEEAPPPYSAVDPLPSQTNDRTALLRLRGGNAPISDTVSTDGSSSSLTIVTPLPPANFTSAAAYFVERPAPVFDAEQPFLEHQLTIYHRSQSKDFPRRPRCWGPRNNLIAQQDWDTFLKYLFPPHLGLASSSGQLPRQLRAEIQRDRKDRPQETDEQRHIRVSAVITEWNQYFFEPRAARLVFIYVTNPQNAPLSPLCPRCYPAATKASHENRSALAPVAGRGRLTRAGLPPAQGQPTPHAHLGYPPATPYGYPNTPISPVNYAPYGAPPLHNPAAQQTFPYYPQQPLPYQQWGWNAQPWPPQQPNPSPTKGGALGWIASLASEAQRYGERISERAERYGDQISAHADYYGRQVEEQAMAHGRWIEEQAGFGGRKTQEIFTGYNHPPPAQAYHQPNNHPYMLTSPSVPPVETTTPSTAAVAATAATTTTTTPSTPSAQRPRRVSNASISSDSSFSSIDSLSTTSELSSSDLATVRAQLLSLDDYHDRDLHEAALGLRRQLDNLRESRRQTRRAGRSNTWRNGFGHFPQNQPQRWESPQQHQRSKAERRAVKEETRATQKAFRDVLRRARDEKRERRRMIRNHRRQETRSSRSGAAAAEVLPLDQRLQNLELDQNHRESQSTVQSYPSLRSVSEVSSISPVSTPSTVSSQGQSQQTGTKPRQESEKLKEKLQNDGKGS</sequence>
<organism evidence="2 3">
    <name type="scientific">Aspergillus nanangensis</name>
    <dbReference type="NCBI Taxonomy" id="2582783"/>
    <lineage>
        <taxon>Eukaryota</taxon>
        <taxon>Fungi</taxon>
        <taxon>Dikarya</taxon>
        <taxon>Ascomycota</taxon>
        <taxon>Pezizomycotina</taxon>
        <taxon>Eurotiomycetes</taxon>
        <taxon>Eurotiomycetidae</taxon>
        <taxon>Eurotiales</taxon>
        <taxon>Aspergillaceae</taxon>
        <taxon>Aspergillus</taxon>
        <taxon>Aspergillus subgen. Circumdati</taxon>
    </lineage>
</organism>
<feature type="compositionally biased region" description="Low complexity" evidence="1">
    <location>
        <begin position="628"/>
        <end position="662"/>
    </location>
</feature>
<protein>
    <submittedName>
        <fullName evidence="2">Uncharacterized protein</fullName>
    </submittedName>
</protein>
<dbReference type="AlphaFoldDB" id="A0AAD4GS82"/>
<feature type="region of interest" description="Disordered" evidence="1">
    <location>
        <begin position="411"/>
        <end position="473"/>
    </location>
</feature>
<dbReference type="EMBL" id="VCAU01000083">
    <property type="protein sequence ID" value="KAF9886123.1"/>
    <property type="molecule type" value="Genomic_DNA"/>
</dbReference>
<proteinExistence type="predicted"/>
<feature type="compositionally biased region" description="Basic residues" evidence="1">
    <location>
        <begin position="578"/>
        <end position="587"/>
    </location>
</feature>
<feature type="compositionally biased region" description="Basic and acidic residues" evidence="1">
    <location>
        <begin position="663"/>
        <end position="681"/>
    </location>
</feature>
<comment type="caution">
    <text evidence="2">The sequence shown here is derived from an EMBL/GenBank/DDBJ whole genome shotgun (WGS) entry which is preliminary data.</text>
</comment>
<accession>A0AAD4GS82</accession>
<feature type="compositionally biased region" description="Basic and acidic residues" evidence="1">
    <location>
        <begin position="547"/>
        <end position="577"/>
    </location>
</feature>
<name>A0AAD4GS82_ASPNN</name>
<feature type="region of interest" description="Disordered" evidence="1">
    <location>
        <begin position="509"/>
        <end position="603"/>
    </location>
</feature>
<feature type="compositionally biased region" description="Low complexity" evidence="1">
    <location>
        <begin position="451"/>
        <end position="473"/>
    </location>
</feature>
<evidence type="ECO:0000256" key="1">
    <source>
        <dbReference type="SAM" id="MobiDB-lite"/>
    </source>
</evidence>
<reference evidence="2" key="2">
    <citation type="submission" date="2020-02" db="EMBL/GenBank/DDBJ databases">
        <authorList>
            <person name="Gilchrist C.L.M."/>
            <person name="Chooi Y.-H."/>
        </authorList>
    </citation>
    <scope>NUCLEOTIDE SEQUENCE</scope>
    <source>
        <strain evidence="2">MST-FP2251</strain>
    </source>
</reference>
<dbReference type="Proteomes" id="UP001194746">
    <property type="component" value="Unassembled WGS sequence"/>
</dbReference>
<evidence type="ECO:0000313" key="3">
    <source>
        <dbReference type="Proteomes" id="UP001194746"/>
    </source>
</evidence>